<gene>
    <name evidence="1" type="ORF">Lalb_Chr16g0388231</name>
</gene>
<evidence type="ECO:0000313" key="2">
    <source>
        <dbReference type="Proteomes" id="UP000447434"/>
    </source>
</evidence>
<name>A0A6A4P6Y5_LUPAL</name>
<reference evidence="2" key="1">
    <citation type="journal article" date="2020" name="Nat. Commun.">
        <title>Genome sequence of the cluster root forming white lupin.</title>
        <authorList>
            <person name="Hufnagel B."/>
            <person name="Marques A."/>
            <person name="Soriano A."/>
            <person name="Marques L."/>
            <person name="Divol F."/>
            <person name="Doumas P."/>
            <person name="Sallet E."/>
            <person name="Mancinotti D."/>
            <person name="Carrere S."/>
            <person name="Marande W."/>
            <person name="Arribat S."/>
            <person name="Keller J."/>
            <person name="Huneau C."/>
            <person name="Blein T."/>
            <person name="Aime D."/>
            <person name="Laguerre M."/>
            <person name="Taylor J."/>
            <person name="Schubert V."/>
            <person name="Nelson M."/>
            <person name="Geu-Flores F."/>
            <person name="Crespi M."/>
            <person name="Gallardo-Guerrero K."/>
            <person name="Delaux P.-M."/>
            <person name="Salse J."/>
            <person name="Berges H."/>
            <person name="Guyot R."/>
            <person name="Gouzy J."/>
            <person name="Peret B."/>
        </authorList>
    </citation>
    <scope>NUCLEOTIDE SEQUENCE [LARGE SCALE GENOMIC DNA]</scope>
    <source>
        <strain evidence="2">cv. Amiga</strain>
    </source>
</reference>
<sequence>MDVDGPVEYRGHDEFCKYNSSQFQGGFAPNASNDWLQGLEKIF</sequence>
<organism evidence="1 2">
    <name type="scientific">Lupinus albus</name>
    <name type="common">White lupine</name>
    <name type="synonym">Lupinus termis</name>
    <dbReference type="NCBI Taxonomy" id="3870"/>
    <lineage>
        <taxon>Eukaryota</taxon>
        <taxon>Viridiplantae</taxon>
        <taxon>Streptophyta</taxon>
        <taxon>Embryophyta</taxon>
        <taxon>Tracheophyta</taxon>
        <taxon>Spermatophyta</taxon>
        <taxon>Magnoliopsida</taxon>
        <taxon>eudicotyledons</taxon>
        <taxon>Gunneridae</taxon>
        <taxon>Pentapetalae</taxon>
        <taxon>rosids</taxon>
        <taxon>fabids</taxon>
        <taxon>Fabales</taxon>
        <taxon>Fabaceae</taxon>
        <taxon>Papilionoideae</taxon>
        <taxon>50 kb inversion clade</taxon>
        <taxon>genistoids sensu lato</taxon>
        <taxon>core genistoids</taxon>
        <taxon>Genisteae</taxon>
        <taxon>Lupinus</taxon>
    </lineage>
</organism>
<accession>A0A6A4P6Y5</accession>
<dbReference type="EMBL" id="WOCE01000016">
    <property type="protein sequence ID" value="KAE9597600.1"/>
    <property type="molecule type" value="Genomic_DNA"/>
</dbReference>
<keyword evidence="2" id="KW-1185">Reference proteome</keyword>
<dbReference type="Proteomes" id="UP000447434">
    <property type="component" value="Chromosome 16"/>
</dbReference>
<proteinExistence type="predicted"/>
<comment type="caution">
    <text evidence="1">The sequence shown here is derived from an EMBL/GenBank/DDBJ whole genome shotgun (WGS) entry which is preliminary data.</text>
</comment>
<protein>
    <submittedName>
        <fullName evidence="1">Uncharacterized protein</fullName>
    </submittedName>
</protein>
<dbReference type="AlphaFoldDB" id="A0A6A4P6Y5"/>
<evidence type="ECO:0000313" key="1">
    <source>
        <dbReference type="EMBL" id="KAE9597600.1"/>
    </source>
</evidence>